<evidence type="ECO:0000313" key="2">
    <source>
        <dbReference type="EMBL" id="KAK7044705.1"/>
    </source>
</evidence>
<feature type="transmembrane region" description="Helical" evidence="1">
    <location>
        <begin position="112"/>
        <end position="132"/>
    </location>
</feature>
<keyword evidence="1" id="KW-0812">Transmembrane</keyword>
<keyword evidence="1" id="KW-1133">Transmembrane helix</keyword>
<feature type="transmembrane region" description="Helical" evidence="1">
    <location>
        <begin position="144"/>
        <end position="162"/>
    </location>
</feature>
<evidence type="ECO:0000256" key="1">
    <source>
        <dbReference type="SAM" id="Phobius"/>
    </source>
</evidence>
<keyword evidence="3" id="KW-1185">Reference proteome</keyword>
<proteinExistence type="predicted"/>
<gene>
    <name evidence="2" type="ORF">R3P38DRAFT_174998</name>
</gene>
<protein>
    <submittedName>
        <fullName evidence="2">Uncharacterized protein</fullName>
    </submittedName>
</protein>
<accession>A0AAW0D1N8</accession>
<keyword evidence="1" id="KW-0472">Membrane</keyword>
<dbReference type="EMBL" id="JAWWNJ010000011">
    <property type="protein sequence ID" value="KAK7044705.1"/>
    <property type="molecule type" value="Genomic_DNA"/>
</dbReference>
<sequence>MEIPEAALLSVNLSGGIGGAGGSATTTGGTGGTGEGASLRVVDQLFSHSQPIFHRPQVNLIFSITTSTNSHGPTLFRDVLRSLPKQAGISTAGGRENSMPVNGDARSNTDHWLVIPAWPSFFPISAICLSIGLEMPQSLSNEILGLTILSLAGLTLFSLRWAPGRGRRHFLP</sequence>
<organism evidence="2 3">
    <name type="scientific">Favolaschia claudopus</name>
    <dbReference type="NCBI Taxonomy" id="2862362"/>
    <lineage>
        <taxon>Eukaryota</taxon>
        <taxon>Fungi</taxon>
        <taxon>Dikarya</taxon>
        <taxon>Basidiomycota</taxon>
        <taxon>Agaricomycotina</taxon>
        <taxon>Agaricomycetes</taxon>
        <taxon>Agaricomycetidae</taxon>
        <taxon>Agaricales</taxon>
        <taxon>Marasmiineae</taxon>
        <taxon>Mycenaceae</taxon>
        <taxon>Favolaschia</taxon>
    </lineage>
</organism>
<evidence type="ECO:0000313" key="3">
    <source>
        <dbReference type="Proteomes" id="UP001362999"/>
    </source>
</evidence>
<name>A0AAW0D1N8_9AGAR</name>
<dbReference type="AlphaFoldDB" id="A0AAW0D1N8"/>
<reference evidence="2 3" key="1">
    <citation type="journal article" date="2024" name="J Genomics">
        <title>Draft genome sequencing and assembly of Favolaschia claudopus CIRM-BRFM 2984 isolated from oak limbs.</title>
        <authorList>
            <person name="Navarro D."/>
            <person name="Drula E."/>
            <person name="Chaduli D."/>
            <person name="Cazenave R."/>
            <person name="Ahrendt S."/>
            <person name="Wang J."/>
            <person name="Lipzen A."/>
            <person name="Daum C."/>
            <person name="Barry K."/>
            <person name="Grigoriev I.V."/>
            <person name="Favel A."/>
            <person name="Rosso M.N."/>
            <person name="Martin F."/>
        </authorList>
    </citation>
    <scope>NUCLEOTIDE SEQUENCE [LARGE SCALE GENOMIC DNA]</scope>
    <source>
        <strain evidence="2 3">CIRM-BRFM 2984</strain>
    </source>
</reference>
<dbReference type="Proteomes" id="UP001362999">
    <property type="component" value="Unassembled WGS sequence"/>
</dbReference>
<comment type="caution">
    <text evidence="2">The sequence shown here is derived from an EMBL/GenBank/DDBJ whole genome shotgun (WGS) entry which is preliminary data.</text>
</comment>